<dbReference type="PANTHER" id="PTHR30118:SF15">
    <property type="entry name" value="TRANSCRIPTIONAL REGULATORY PROTEIN"/>
    <property type="match status" value="1"/>
</dbReference>
<dbReference type="Gene3D" id="1.10.10.10">
    <property type="entry name" value="Winged helix-like DNA-binding domain superfamily/Winged helix DNA-binding domain"/>
    <property type="match status" value="1"/>
</dbReference>
<dbReference type="Pfam" id="PF00126">
    <property type="entry name" value="HTH_1"/>
    <property type="match status" value="1"/>
</dbReference>
<evidence type="ECO:0000313" key="6">
    <source>
        <dbReference type="EMBL" id="MFB3798934.1"/>
    </source>
</evidence>
<dbReference type="PROSITE" id="PS50931">
    <property type="entry name" value="HTH_LYSR"/>
    <property type="match status" value="1"/>
</dbReference>
<evidence type="ECO:0000259" key="5">
    <source>
        <dbReference type="PROSITE" id="PS50931"/>
    </source>
</evidence>
<dbReference type="InterPro" id="IPR036390">
    <property type="entry name" value="WH_DNA-bd_sf"/>
</dbReference>
<dbReference type="Proteomes" id="UP001577047">
    <property type="component" value="Unassembled WGS sequence"/>
</dbReference>
<evidence type="ECO:0000256" key="4">
    <source>
        <dbReference type="ARBA" id="ARBA00023163"/>
    </source>
</evidence>
<keyword evidence="3" id="KW-0238">DNA-binding</keyword>
<accession>A0ABV4Z2T0</accession>
<dbReference type="EMBL" id="JBHFXX010000001">
    <property type="protein sequence ID" value="MFB3798934.1"/>
    <property type="molecule type" value="Genomic_DNA"/>
</dbReference>
<reference evidence="6 7" key="1">
    <citation type="submission" date="2024-09" db="EMBL/GenBank/DDBJ databases">
        <authorList>
            <person name="Fullem K."/>
        </authorList>
    </citation>
    <scope>NUCLEOTIDE SEQUENCE [LARGE SCALE GENOMIC DNA]</scope>
    <source>
        <strain evidence="7">K1(2024)</strain>
    </source>
</reference>
<proteinExistence type="inferred from homology"/>
<dbReference type="InterPro" id="IPR000847">
    <property type="entry name" value="LysR_HTH_N"/>
</dbReference>
<dbReference type="SUPFAM" id="SSF46785">
    <property type="entry name" value="Winged helix' DNA-binding domain"/>
    <property type="match status" value="1"/>
</dbReference>
<dbReference type="PANTHER" id="PTHR30118">
    <property type="entry name" value="HTH-TYPE TRANSCRIPTIONAL REGULATOR LEUO-RELATED"/>
    <property type="match status" value="1"/>
</dbReference>
<feature type="domain" description="HTH lysR-type" evidence="5">
    <location>
        <begin position="4"/>
        <end position="61"/>
    </location>
</feature>
<comment type="caution">
    <text evidence="6">The sequence shown here is derived from an EMBL/GenBank/DDBJ whole genome shotgun (WGS) entry which is preliminary data.</text>
</comment>
<keyword evidence="2" id="KW-0805">Transcription regulation</keyword>
<keyword evidence="4" id="KW-0804">Transcription</keyword>
<organism evidence="6 7">
    <name type="scientific">Pseudomonas boreofloridensis</name>
    <dbReference type="NCBI Taxonomy" id="3064348"/>
    <lineage>
        <taxon>Bacteria</taxon>
        <taxon>Pseudomonadati</taxon>
        <taxon>Pseudomonadota</taxon>
        <taxon>Gammaproteobacteria</taxon>
        <taxon>Pseudomonadales</taxon>
        <taxon>Pseudomonadaceae</taxon>
        <taxon>Pseudomonas</taxon>
    </lineage>
</organism>
<gene>
    <name evidence="6" type="ORF">ACE1YR_00585</name>
</gene>
<dbReference type="InterPro" id="IPR050389">
    <property type="entry name" value="LysR-type_TF"/>
</dbReference>
<sequence>MRNFDLNLLRALRALLEKRDVQAAAMHIGVPSTAMDAMLTRLREALCDPLLIQSTNGTVVTERAKLIAEGVERIFEELDRLLAPSR</sequence>
<keyword evidence="7" id="KW-1185">Reference proteome</keyword>
<dbReference type="InterPro" id="IPR036388">
    <property type="entry name" value="WH-like_DNA-bd_sf"/>
</dbReference>
<evidence type="ECO:0000313" key="7">
    <source>
        <dbReference type="Proteomes" id="UP001577047"/>
    </source>
</evidence>
<dbReference type="RefSeq" id="WP_304482734.1">
    <property type="nucleotide sequence ID" value="NZ_JAUQOQ010000001.1"/>
</dbReference>
<name>A0ABV4Z2T0_9PSED</name>
<evidence type="ECO:0000256" key="1">
    <source>
        <dbReference type="ARBA" id="ARBA00009437"/>
    </source>
</evidence>
<evidence type="ECO:0000256" key="2">
    <source>
        <dbReference type="ARBA" id="ARBA00023015"/>
    </source>
</evidence>
<comment type="similarity">
    <text evidence="1">Belongs to the LysR transcriptional regulatory family.</text>
</comment>
<protein>
    <submittedName>
        <fullName evidence="6">LysR family transcriptional regulator</fullName>
    </submittedName>
</protein>
<evidence type="ECO:0000256" key="3">
    <source>
        <dbReference type="ARBA" id="ARBA00023125"/>
    </source>
</evidence>